<organism evidence="2 3">
    <name type="scientific">Myroides marinus</name>
    <dbReference type="NCBI Taxonomy" id="703342"/>
    <lineage>
        <taxon>Bacteria</taxon>
        <taxon>Pseudomonadati</taxon>
        <taxon>Bacteroidota</taxon>
        <taxon>Flavobacteriia</taxon>
        <taxon>Flavobacteriales</taxon>
        <taxon>Flavobacteriaceae</taxon>
        <taxon>Myroides</taxon>
    </lineage>
</organism>
<evidence type="ECO:0008006" key="4">
    <source>
        <dbReference type="Google" id="ProtNLM"/>
    </source>
</evidence>
<feature type="transmembrane region" description="Helical" evidence="1">
    <location>
        <begin position="99"/>
        <end position="116"/>
    </location>
</feature>
<dbReference type="AlphaFoldDB" id="A0A164AGU8"/>
<feature type="transmembrane region" description="Helical" evidence="1">
    <location>
        <begin position="180"/>
        <end position="199"/>
    </location>
</feature>
<dbReference type="OrthoDB" id="2234586at2"/>
<evidence type="ECO:0000313" key="2">
    <source>
        <dbReference type="EMBL" id="KZE83833.1"/>
    </source>
</evidence>
<dbReference type="Proteomes" id="UP000076630">
    <property type="component" value="Unassembled WGS sequence"/>
</dbReference>
<feature type="transmembrane region" description="Helical" evidence="1">
    <location>
        <begin position="150"/>
        <end position="173"/>
    </location>
</feature>
<evidence type="ECO:0000256" key="1">
    <source>
        <dbReference type="SAM" id="Phobius"/>
    </source>
</evidence>
<dbReference type="Pfam" id="PF20599">
    <property type="entry name" value="DUF6796"/>
    <property type="match status" value="1"/>
</dbReference>
<gene>
    <name evidence="2" type="ORF">AV926_04005</name>
</gene>
<evidence type="ECO:0000313" key="3">
    <source>
        <dbReference type="Proteomes" id="UP000076630"/>
    </source>
</evidence>
<dbReference type="InterPro" id="IPR046475">
    <property type="entry name" value="DUF6796"/>
</dbReference>
<reference evidence="2 3" key="1">
    <citation type="submission" date="2016-01" db="EMBL/GenBank/DDBJ databases">
        <title>Whole genome sequencing of Myroides marinus L41.</title>
        <authorList>
            <person name="Hong K.W."/>
        </authorList>
    </citation>
    <scope>NUCLEOTIDE SEQUENCE [LARGE SCALE GENOMIC DNA]</scope>
    <source>
        <strain evidence="2 3">L41</strain>
    </source>
</reference>
<keyword evidence="1" id="KW-1133">Transmembrane helix</keyword>
<keyword evidence="1" id="KW-0472">Membrane</keyword>
<name>A0A164AGU8_9FLAO</name>
<feature type="transmembrane region" description="Helical" evidence="1">
    <location>
        <begin position="65"/>
        <end position="87"/>
    </location>
</feature>
<feature type="transmembrane region" description="Helical" evidence="1">
    <location>
        <begin position="12"/>
        <end position="31"/>
    </location>
</feature>
<sequence length="241" mass="27512">MNYSTKIKWSFISSIIASILWVIGDVFVAGFDVNPADYPLFSETYANELDVNLAVLMLEGSTNRLMFGGLIASMSAFLFLPGVWLAFQYFKDQTKPYAWITYFVLIISVVLMPLGHSDFYYSGELFKAIYHTDPVAHPYLLEMSRGFTKVLYIAWGTAIIVLLAGWLMFSILVFMNKTKLPRWAGLLSPVFLTIFQLPIRMALPQSELRGYLISAGFNLSYLIFFILLAILFRKQLQEVEK</sequence>
<keyword evidence="1" id="KW-0812">Transmembrane</keyword>
<proteinExistence type="predicted"/>
<keyword evidence="3" id="KW-1185">Reference proteome</keyword>
<comment type="caution">
    <text evidence="2">The sequence shown here is derived from an EMBL/GenBank/DDBJ whole genome shotgun (WGS) entry which is preliminary data.</text>
</comment>
<dbReference type="EMBL" id="LQNU01000035">
    <property type="protein sequence ID" value="KZE83833.1"/>
    <property type="molecule type" value="Genomic_DNA"/>
</dbReference>
<accession>A0A164AGU8</accession>
<feature type="transmembrane region" description="Helical" evidence="1">
    <location>
        <begin position="211"/>
        <end position="232"/>
    </location>
</feature>
<protein>
    <recommendedName>
        <fullName evidence="4">Beta-carotene 15,15'-monooxygenase</fullName>
    </recommendedName>
</protein>
<dbReference type="RefSeq" id="WP_038986641.1">
    <property type="nucleotide sequence ID" value="NZ_JACAJW010000011.1"/>
</dbReference>